<name>A0A7T0KDN8_9CORY</name>
<dbReference type="Pfam" id="PF11209">
    <property type="entry name" value="LmeA"/>
    <property type="match status" value="1"/>
</dbReference>
<organism evidence="1 2">
    <name type="scientific">Corynebacterium lizhenjunii</name>
    <dbReference type="NCBI Taxonomy" id="2709394"/>
    <lineage>
        <taxon>Bacteria</taxon>
        <taxon>Bacillati</taxon>
        <taxon>Actinomycetota</taxon>
        <taxon>Actinomycetes</taxon>
        <taxon>Mycobacteriales</taxon>
        <taxon>Corynebacteriaceae</taxon>
        <taxon>Corynebacterium</taxon>
    </lineage>
</organism>
<keyword evidence="2" id="KW-1185">Reference proteome</keyword>
<gene>
    <name evidence="1" type="ORF">G7Y31_10200</name>
</gene>
<dbReference type="KEGG" id="cliz:G7Y31_10200"/>
<dbReference type="Proteomes" id="UP000594681">
    <property type="component" value="Chromosome"/>
</dbReference>
<protein>
    <submittedName>
        <fullName evidence="1">DUF2993 domain-containing protein</fullName>
    </submittedName>
</protein>
<accession>A0A7T0KDN8</accession>
<reference evidence="1 2" key="1">
    <citation type="submission" date="2020-11" db="EMBL/GenBank/DDBJ databases">
        <title>Corynebacterium sp. ZJ-599.</title>
        <authorList>
            <person name="Zhou J."/>
        </authorList>
    </citation>
    <scope>NUCLEOTIDE SEQUENCE [LARGE SCALE GENOMIC DNA]</scope>
    <source>
        <strain evidence="1 2">ZJ-599</strain>
    </source>
</reference>
<evidence type="ECO:0000313" key="2">
    <source>
        <dbReference type="Proteomes" id="UP000594681"/>
    </source>
</evidence>
<proteinExistence type="predicted"/>
<dbReference type="RefSeq" id="WP_165007100.1">
    <property type="nucleotide sequence ID" value="NZ_CP064954.1"/>
</dbReference>
<evidence type="ECO:0000313" key="1">
    <source>
        <dbReference type="EMBL" id="QPK78878.1"/>
    </source>
</evidence>
<dbReference type="AlphaFoldDB" id="A0A7T0KDN8"/>
<dbReference type="EMBL" id="CP064954">
    <property type="protein sequence ID" value="QPK78878.1"/>
    <property type="molecule type" value="Genomic_DNA"/>
</dbReference>
<dbReference type="InterPro" id="IPR021373">
    <property type="entry name" value="DUF2993"/>
</dbReference>
<sequence length="255" mass="26496">MKGRKIVSAGLAVVLLGAVVDLGTAMHAEHAISTQVQSTANLETPPSVYVGGMPYLAAAVTKEIPLVEVHSTDVEVPVLGLVNASTTLRDVTVEPQQVLSGQLAGAQASTLSRSISLDGVALGRLLDMTDLDIAHPKNISPGGGTSAEATLTGTIAGDTEPTTVEVDLRLVGERFYMRPTDAPDERAREAFSLSLDTRKLPLPGQATKVSLRGGTISFEVQRRDIPLHLGLLSPLEIDGEFDSNGKQAGAGTAAG</sequence>